<dbReference type="PANTHER" id="PTHR48100">
    <property type="entry name" value="BROAD-SPECIFICITY PHOSPHATASE YOR283W-RELATED"/>
    <property type="match status" value="1"/>
</dbReference>
<evidence type="ECO:0000313" key="1">
    <source>
        <dbReference type="EMBL" id="GAA4891141.1"/>
    </source>
</evidence>
<accession>A0ABP9F362</accession>
<dbReference type="PANTHER" id="PTHR48100:SF51">
    <property type="entry name" value="PHOSPHOGLYCERATE MUTASE"/>
    <property type="match status" value="1"/>
</dbReference>
<reference evidence="2" key="1">
    <citation type="journal article" date="2019" name="Int. J. Syst. Evol. Microbiol.">
        <title>The Global Catalogue of Microorganisms (GCM) 10K type strain sequencing project: providing services to taxonomists for standard genome sequencing and annotation.</title>
        <authorList>
            <consortium name="The Broad Institute Genomics Platform"/>
            <consortium name="The Broad Institute Genome Sequencing Center for Infectious Disease"/>
            <person name="Wu L."/>
            <person name="Ma J."/>
        </authorList>
    </citation>
    <scope>NUCLEOTIDE SEQUENCE [LARGE SCALE GENOMIC DNA]</scope>
    <source>
        <strain evidence="2">JCM 19125</strain>
    </source>
</reference>
<dbReference type="SUPFAM" id="SSF53254">
    <property type="entry name" value="Phosphoglycerate mutase-like"/>
    <property type="match status" value="1"/>
</dbReference>
<dbReference type="RefSeq" id="WP_345578430.1">
    <property type="nucleotide sequence ID" value="NZ_BAABLV010000008.1"/>
</dbReference>
<dbReference type="Gene3D" id="3.40.50.1240">
    <property type="entry name" value="Phosphoglycerate mutase-like"/>
    <property type="match status" value="1"/>
</dbReference>
<dbReference type="SMART" id="SM00855">
    <property type="entry name" value="PGAM"/>
    <property type="match status" value="1"/>
</dbReference>
<dbReference type="Pfam" id="PF00300">
    <property type="entry name" value="His_Phos_1"/>
    <property type="match status" value="1"/>
</dbReference>
<dbReference type="EMBL" id="BAABLV010000008">
    <property type="protein sequence ID" value="GAA4891141.1"/>
    <property type="molecule type" value="Genomic_DNA"/>
</dbReference>
<name>A0ABP9F362_9ACTN</name>
<sequence length="217" mass="24195">MTSATVHVMRHGQVHNPDGVLYGRLPGFGLSELGHRMAARMAEHWRDVPLTHLRTSPLQRAKETLAPTAALFPDLEVVEDDRVIEADNKFEGKTFGRDNRALRDPKMFWHMRNPLLPSWGEPYTEIAERMAAAIQDAAVAAGDGGQALVVSHQLSIWIARLAAEGRRFAHDPRRRQCTLCSVTSFTLRDGRVTAVDYAEPAADLLPVKAGRRWRVGT</sequence>
<dbReference type="InterPro" id="IPR050275">
    <property type="entry name" value="PGM_Phosphatase"/>
</dbReference>
<gene>
    <name evidence="1" type="ORF">GCM10025789_04820</name>
</gene>
<dbReference type="InterPro" id="IPR013078">
    <property type="entry name" value="His_Pase_superF_clade-1"/>
</dbReference>
<comment type="caution">
    <text evidence="1">The sequence shown here is derived from an EMBL/GenBank/DDBJ whole genome shotgun (WGS) entry which is preliminary data.</text>
</comment>
<protein>
    <submittedName>
        <fullName evidence="1">Histidine phosphatase family protein</fullName>
    </submittedName>
</protein>
<dbReference type="Proteomes" id="UP001501521">
    <property type="component" value="Unassembled WGS sequence"/>
</dbReference>
<evidence type="ECO:0000313" key="2">
    <source>
        <dbReference type="Proteomes" id="UP001501521"/>
    </source>
</evidence>
<proteinExistence type="predicted"/>
<keyword evidence="2" id="KW-1185">Reference proteome</keyword>
<dbReference type="CDD" id="cd07067">
    <property type="entry name" value="HP_PGM_like"/>
    <property type="match status" value="1"/>
</dbReference>
<dbReference type="InterPro" id="IPR029033">
    <property type="entry name" value="His_PPase_superfam"/>
</dbReference>
<organism evidence="1 2">
    <name type="scientific">Tessaracoccus lubricantis</name>
    <dbReference type="NCBI Taxonomy" id="545543"/>
    <lineage>
        <taxon>Bacteria</taxon>
        <taxon>Bacillati</taxon>
        <taxon>Actinomycetota</taxon>
        <taxon>Actinomycetes</taxon>
        <taxon>Propionibacteriales</taxon>
        <taxon>Propionibacteriaceae</taxon>
        <taxon>Tessaracoccus</taxon>
    </lineage>
</organism>